<dbReference type="CDD" id="cd07942">
    <property type="entry name" value="DRE_TIM_LeuA"/>
    <property type="match status" value="1"/>
</dbReference>
<evidence type="ECO:0000256" key="2">
    <source>
        <dbReference type="ARBA" id="ARBA00004689"/>
    </source>
</evidence>
<dbReference type="InterPro" id="IPR013785">
    <property type="entry name" value="Aldolase_TIM"/>
</dbReference>
<dbReference type="GO" id="GO:0003852">
    <property type="term" value="F:2-isopropylmalate synthase activity"/>
    <property type="evidence" value="ECO:0007669"/>
    <property type="project" value="UniProtKB-UniRule"/>
</dbReference>
<evidence type="ECO:0000256" key="7">
    <source>
        <dbReference type="ARBA" id="ARBA00022679"/>
    </source>
</evidence>
<keyword evidence="5 10" id="KW-0432">Leucine biosynthesis</keyword>
<dbReference type="SUPFAM" id="SSF51569">
    <property type="entry name" value="Aldolase"/>
    <property type="match status" value="1"/>
</dbReference>
<dbReference type="NCBIfam" id="TIGR00970">
    <property type="entry name" value="leuA_yeast"/>
    <property type="match status" value="1"/>
</dbReference>
<dbReference type="InterPro" id="IPR039371">
    <property type="entry name" value="LeuA_N_DRE-TIM"/>
</dbReference>
<keyword evidence="6 10" id="KW-0028">Amino-acid biosynthesis</keyword>
<comment type="subunit">
    <text evidence="10">Homodimer.</text>
</comment>
<evidence type="ECO:0000256" key="6">
    <source>
        <dbReference type="ARBA" id="ARBA00022605"/>
    </source>
</evidence>
<evidence type="ECO:0000256" key="1">
    <source>
        <dbReference type="ARBA" id="ARBA00000064"/>
    </source>
</evidence>
<organism evidence="12 13">
    <name type="scientific">Actinomyces bowdenii</name>
    <dbReference type="NCBI Taxonomy" id="131109"/>
    <lineage>
        <taxon>Bacteria</taxon>
        <taxon>Bacillati</taxon>
        <taxon>Actinomycetota</taxon>
        <taxon>Actinomycetes</taxon>
        <taxon>Actinomycetales</taxon>
        <taxon>Actinomycetaceae</taxon>
        <taxon>Actinomyces</taxon>
    </lineage>
</organism>
<keyword evidence="8 10" id="KW-0479">Metal-binding</keyword>
<feature type="region of interest" description="Regulatory domain" evidence="10">
    <location>
        <begin position="469"/>
        <end position="599"/>
    </location>
</feature>
<dbReference type="Pfam" id="PF22615">
    <property type="entry name" value="IPMS_D2"/>
    <property type="match status" value="1"/>
</dbReference>
<dbReference type="PANTHER" id="PTHR46911:SF1">
    <property type="entry name" value="2-ISOPROPYLMALATE SYNTHASE"/>
    <property type="match status" value="1"/>
</dbReference>
<comment type="function">
    <text evidence="10">Catalyzes the condensation of the acetyl group of acetyl-CoA with 3-methyl-2-oxobutanoate (2-ketoisovalerate) to form 3-carboxy-3-hydroxy-4-methylpentanoate (2-isopropylmalate).</text>
</comment>
<sequence length="599" mass="65861">MRTARPAPQQPSGMPFQKYRPFLDTVATDLPDRTWPTRRITQAPRWLSTDLRDGNQSLIEPMGPTAKRSIFDLLVAMGFKEIEVGFPAASQTDFDFVRSLVEDGAIPEDVTISVLTQSRGDLIERTLDACVGIPRATVHLYNAIAPLFREVVFRMDRGQVRDLAVEGTRQVIARAEKVLTEDTVFGFEYSPEIFVDAEREYALEVCSAVMDVWQPEDGREIILNLPATVERATPNVYADQIEWMSRSLPHREHVCLSLHNHNDRGSGVAATELGLLAGADRVEGCLFGHGERTGNVDLVTLALNLFSQGVDPMLDISRIDEIRRTVERATGMDVPPRTPYAGELVYTSFSGSHQDAIKKGFAARAAQVQARRAEGLGEEQAEAAVPWSMPYLPIDPHDVGRSYEAVVRVNSQSGKGGVAYLLGTTRKLDLPRRLQIEFSRIVQRHTDTYGGEVDASCLWRIFADEYLPADGVGGDDQEHLEGLEPWGRYALKGATLTSNGEGERSELSVTVADGGQERELVAVGNGPLDAFVTALETTGLELRILDYAEHALSRGRDAQAAAYVECEVDGQVLWGVGIDHSITTASFKAVISAVNRALR</sequence>
<dbReference type="GO" id="GO:0005737">
    <property type="term" value="C:cytoplasm"/>
    <property type="evidence" value="ECO:0007669"/>
    <property type="project" value="UniProtKB-SubCell"/>
</dbReference>
<dbReference type="InterPro" id="IPR036230">
    <property type="entry name" value="LeuA_allosteric_dom_sf"/>
</dbReference>
<dbReference type="PROSITE" id="PS00815">
    <property type="entry name" value="AIPM_HOMOCIT_SYNTH_1"/>
    <property type="match status" value="1"/>
</dbReference>
<evidence type="ECO:0000256" key="9">
    <source>
        <dbReference type="ARBA" id="ARBA00023304"/>
    </source>
</evidence>
<dbReference type="GO" id="GO:0009098">
    <property type="term" value="P:L-leucine biosynthetic process"/>
    <property type="evidence" value="ECO:0007669"/>
    <property type="project" value="UniProtKB-UniRule"/>
</dbReference>
<dbReference type="HAMAP" id="MF_00572">
    <property type="entry name" value="LeuA_type2"/>
    <property type="match status" value="1"/>
</dbReference>
<comment type="similarity">
    <text evidence="3 10">Belongs to the alpha-IPM synthase/homocitrate synthase family. LeuA type 2 subfamily.</text>
</comment>
<dbReference type="InterPro" id="IPR002034">
    <property type="entry name" value="AIPM/Hcit_synth_CS"/>
</dbReference>
<evidence type="ECO:0000259" key="11">
    <source>
        <dbReference type="PROSITE" id="PS50991"/>
    </source>
</evidence>
<name>A0A853EFK7_9ACTO</name>
<accession>A0A853EFK7</accession>
<dbReference type="UniPathway" id="UPA00048">
    <property type="reaction ID" value="UER00070"/>
</dbReference>
<dbReference type="GO" id="GO:0003985">
    <property type="term" value="F:acetyl-CoA C-acetyltransferase activity"/>
    <property type="evidence" value="ECO:0007669"/>
    <property type="project" value="UniProtKB-UniRule"/>
</dbReference>
<comment type="catalytic activity">
    <reaction evidence="1 10">
        <text>3-methyl-2-oxobutanoate + acetyl-CoA + H2O = (2S)-2-isopropylmalate + CoA + H(+)</text>
        <dbReference type="Rhea" id="RHEA:21524"/>
        <dbReference type="ChEBI" id="CHEBI:1178"/>
        <dbReference type="ChEBI" id="CHEBI:11851"/>
        <dbReference type="ChEBI" id="CHEBI:15377"/>
        <dbReference type="ChEBI" id="CHEBI:15378"/>
        <dbReference type="ChEBI" id="CHEBI:57287"/>
        <dbReference type="ChEBI" id="CHEBI:57288"/>
        <dbReference type="EC" id="2.3.3.13"/>
    </reaction>
</comment>
<dbReference type="EC" id="2.3.3.13" evidence="4 10"/>
<dbReference type="InterPro" id="IPR000891">
    <property type="entry name" value="PYR_CT"/>
</dbReference>
<dbReference type="InterPro" id="IPR054692">
    <property type="entry name" value="LeuA-like_post-cat"/>
</dbReference>
<feature type="binding site" evidence="10">
    <location>
        <position position="53"/>
    </location>
    <ligand>
        <name>Mg(2+)</name>
        <dbReference type="ChEBI" id="CHEBI:18420"/>
    </ligand>
</feature>
<proteinExistence type="inferred from homology"/>
<dbReference type="NCBIfam" id="NF002991">
    <property type="entry name" value="PRK03739.1"/>
    <property type="match status" value="1"/>
</dbReference>
<dbReference type="InterPro" id="IPR005668">
    <property type="entry name" value="IPM_Synthase"/>
</dbReference>
<evidence type="ECO:0000313" key="13">
    <source>
        <dbReference type="Proteomes" id="UP000572528"/>
    </source>
</evidence>
<dbReference type="Pfam" id="PF08502">
    <property type="entry name" value="LeuA_dimer"/>
    <property type="match status" value="1"/>
</dbReference>
<evidence type="ECO:0000256" key="10">
    <source>
        <dbReference type="HAMAP-Rule" id="MF_00572"/>
    </source>
</evidence>
<reference evidence="12 13" key="1">
    <citation type="submission" date="2020-07" db="EMBL/GenBank/DDBJ databases">
        <title>MOT database genomes.</title>
        <authorList>
            <person name="Joseph S."/>
            <person name="Aduse-Opoku J."/>
            <person name="Hashim A."/>
            <person name="Wade W."/>
            <person name="Curtis M."/>
        </authorList>
    </citation>
    <scope>NUCLEOTIDE SEQUENCE [LARGE SCALE GENOMIC DNA]</scope>
    <source>
        <strain evidence="12 13">WMus004</strain>
    </source>
</reference>
<evidence type="ECO:0000256" key="4">
    <source>
        <dbReference type="ARBA" id="ARBA00012973"/>
    </source>
</evidence>
<dbReference type="PROSITE" id="PS50991">
    <property type="entry name" value="PYR_CT"/>
    <property type="match status" value="1"/>
</dbReference>
<keyword evidence="7 10" id="KW-0808">Transferase</keyword>
<evidence type="ECO:0000256" key="5">
    <source>
        <dbReference type="ARBA" id="ARBA00022430"/>
    </source>
</evidence>
<keyword evidence="10" id="KW-0963">Cytoplasm</keyword>
<evidence type="ECO:0000313" key="12">
    <source>
        <dbReference type="EMBL" id="NYS68118.1"/>
    </source>
</evidence>
<dbReference type="EMBL" id="JACBXV010000006">
    <property type="protein sequence ID" value="NYS68118.1"/>
    <property type="molecule type" value="Genomic_DNA"/>
</dbReference>
<dbReference type="Proteomes" id="UP000572528">
    <property type="component" value="Unassembled WGS sequence"/>
</dbReference>
<comment type="cofactor">
    <cofactor evidence="10">
        <name>Mg(2+)</name>
        <dbReference type="ChEBI" id="CHEBI:18420"/>
    </cofactor>
</comment>
<dbReference type="InterPro" id="IPR013709">
    <property type="entry name" value="2-isopropylmalate_synth_dimer"/>
</dbReference>
<dbReference type="SMART" id="SM00917">
    <property type="entry name" value="LeuA_dimer"/>
    <property type="match status" value="1"/>
</dbReference>
<dbReference type="Pfam" id="PF00682">
    <property type="entry name" value="HMGL-like"/>
    <property type="match status" value="1"/>
</dbReference>
<feature type="domain" description="Pyruvate carboxyltransferase" evidence="11">
    <location>
        <begin position="44"/>
        <end position="320"/>
    </location>
</feature>
<keyword evidence="12" id="KW-0012">Acyltransferase</keyword>
<evidence type="ECO:0000256" key="3">
    <source>
        <dbReference type="ARBA" id="ARBA00009767"/>
    </source>
</evidence>
<dbReference type="AlphaFoldDB" id="A0A853EFK7"/>
<comment type="subcellular location">
    <subcellularLocation>
        <location evidence="10">Cytoplasm</location>
    </subcellularLocation>
</comment>
<dbReference type="SUPFAM" id="SSF110921">
    <property type="entry name" value="2-isopropylmalate synthase LeuA, allosteric (dimerisation) domain"/>
    <property type="match status" value="1"/>
</dbReference>
<dbReference type="SUPFAM" id="SSF89000">
    <property type="entry name" value="post-HMGL domain-like"/>
    <property type="match status" value="1"/>
</dbReference>
<dbReference type="PANTHER" id="PTHR46911">
    <property type="match status" value="1"/>
</dbReference>
<evidence type="ECO:0000256" key="8">
    <source>
        <dbReference type="ARBA" id="ARBA00022723"/>
    </source>
</evidence>
<keyword evidence="10" id="KW-0460">Magnesium</keyword>
<dbReference type="Gene3D" id="3.30.160.270">
    <property type="match status" value="1"/>
</dbReference>
<dbReference type="RefSeq" id="WP_179899467.1">
    <property type="nucleotide sequence ID" value="NZ_JACBXV010000006.1"/>
</dbReference>
<feature type="binding site" evidence="10">
    <location>
        <position position="295"/>
    </location>
    <ligand>
        <name>Mg(2+)</name>
        <dbReference type="ChEBI" id="CHEBI:18420"/>
    </ligand>
</feature>
<gene>
    <name evidence="10 12" type="primary">leuA</name>
    <name evidence="12" type="ORF">HZZ05_00940</name>
</gene>
<dbReference type="Gene3D" id="3.20.20.70">
    <property type="entry name" value="Aldolase class I"/>
    <property type="match status" value="1"/>
</dbReference>
<protein>
    <recommendedName>
        <fullName evidence="4 10">2-isopropylmalate synthase</fullName>
        <ecNumber evidence="4 10">2.3.3.13</ecNumber>
    </recommendedName>
    <alternativeName>
        <fullName evidence="10">Alpha-IPM synthase</fullName>
    </alternativeName>
    <alternativeName>
        <fullName evidence="10">Alpha-isopropylmalate synthase</fullName>
    </alternativeName>
</protein>
<keyword evidence="9 10" id="KW-0100">Branched-chain amino acid biosynthesis</keyword>
<dbReference type="PROSITE" id="PS00816">
    <property type="entry name" value="AIPM_HOMOCIT_SYNTH_2"/>
    <property type="match status" value="1"/>
</dbReference>
<dbReference type="GO" id="GO:0000287">
    <property type="term" value="F:magnesium ion binding"/>
    <property type="evidence" value="ECO:0007669"/>
    <property type="project" value="UniProtKB-UniRule"/>
</dbReference>
<feature type="binding site" evidence="10">
    <location>
        <position position="259"/>
    </location>
    <ligand>
        <name>Mg(2+)</name>
        <dbReference type="ChEBI" id="CHEBI:18420"/>
    </ligand>
</feature>
<comment type="caution">
    <text evidence="12">The sequence shown here is derived from an EMBL/GenBank/DDBJ whole genome shotgun (WGS) entry which is preliminary data.</text>
</comment>
<comment type="pathway">
    <text evidence="2 10">Amino-acid biosynthesis; L-leucine biosynthesis; L-leucine from 3-methyl-2-oxobutanoate: step 1/4.</text>
</comment>
<feature type="binding site" evidence="10">
    <location>
        <position position="261"/>
    </location>
    <ligand>
        <name>Mg(2+)</name>
        <dbReference type="ChEBI" id="CHEBI:18420"/>
    </ligand>
</feature>